<keyword evidence="1" id="KW-0805">Transcription regulation</keyword>
<dbReference type="GO" id="GO:0005829">
    <property type="term" value="C:cytosol"/>
    <property type="evidence" value="ECO:0007669"/>
    <property type="project" value="TreeGrafter"/>
</dbReference>
<evidence type="ECO:0000256" key="1">
    <source>
        <dbReference type="ARBA" id="ARBA00023015"/>
    </source>
</evidence>
<dbReference type="Gene3D" id="2.60.120.10">
    <property type="entry name" value="Jelly Rolls"/>
    <property type="match status" value="1"/>
</dbReference>
<keyword evidence="2" id="KW-0238">DNA-binding</keyword>
<protein>
    <submittedName>
        <fullName evidence="6">Nitric oxide -responding transcriptional regulator Dnr (Crp/Fnr family)</fullName>
    </submittedName>
</protein>
<dbReference type="Pfam" id="PF13545">
    <property type="entry name" value="HTH_Crp_2"/>
    <property type="match status" value="1"/>
</dbReference>
<gene>
    <name evidence="6" type="ORF">GTOL_10998</name>
</gene>
<dbReference type="InterPro" id="IPR012318">
    <property type="entry name" value="HTH_CRP"/>
</dbReference>
<dbReference type="InterPro" id="IPR018490">
    <property type="entry name" value="cNMP-bd_dom_sf"/>
</dbReference>
<feature type="domain" description="Cyclic nucleotide-binding" evidence="4">
    <location>
        <begin position="19"/>
        <end position="139"/>
    </location>
</feature>
<dbReference type="PROSITE" id="PS51063">
    <property type="entry name" value="HTH_CRP_2"/>
    <property type="match status" value="1"/>
</dbReference>
<dbReference type="EMBL" id="CAJQUM010000001">
    <property type="protein sequence ID" value="CAG4883116.1"/>
    <property type="molecule type" value="Genomic_DNA"/>
</dbReference>
<dbReference type="PROSITE" id="PS50042">
    <property type="entry name" value="CNMP_BINDING_3"/>
    <property type="match status" value="1"/>
</dbReference>
<dbReference type="InterPro" id="IPR000595">
    <property type="entry name" value="cNMP-bd_dom"/>
</dbReference>
<dbReference type="SUPFAM" id="SSF46785">
    <property type="entry name" value="Winged helix' DNA-binding domain"/>
    <property type="match status" value="1"/>
</dbReference>
<dbReference type="InterPro" id="IPR036388">
    <property type="entry name" value="WH-like_DNA-bd_sf"/>
</dbReference>
<keyword evidence="7" id="KW-1185">Reference proteome</keyword>
<evidence type="ECO:0000313" key="6">
    <source>
        <dbReference type="EMBL" id="CAG4883116.1"/>
    </source>
</evidence>
<dbReference type="PANTHER" id="PTHR24567:SF68">
    <property type="entry name" value="DNA-BINDING TRANSCRIPTIONAL DUAL REGULATOR CRP"/>
    <property type="match status" value="1"/>
</dbReference>
<dbReference type="Pfam" id="PF00027">
    <property type="entry name" value="cNMP_binding"/>
    <property type="match status" value="1"/>
</dbReference>
<evidence type="ECO:0000313" key="7">
    <source>
        <dbReference type="Proteomes" id="UP000742786"/>
    </source>
</evidence>
<dbReference type="InterPro" id="IPR014710">
    <property type="entry name" value="RmlC-like_jellyroll"/>
</dbReference>
<dbReference type="AlphaFoldDB" id="A0A916J642"/>
<feature type="domain" description="HTH crp-type" evidence="5">
    <location>
        <begin position="153"/>
        <end position="223"/>
    </location>
</feature>
<dbReference type="SMART" id="SM00419">
    <property type="entry name" value="HTH_CRP"/>
    <property type="match status" value="1"/>
</dbReference>
<dbReference type="Gene3D" id="1.10.10.10">
    <property type="entry name" value="Winged helix-like DNA-binding domain superfamily/Winged helix DNA-binding domain"/>
    <property type="match status" value="1"/>
</dbReference>
<dbReference type="CDD" id="cd00038">
    <property type="entry name" value="CAP_ED"/>
    <property type="match status" value="1"/>
</dbReference>
<reference evidence="6" key="1">
    <citation type="submission" date="2021-04" db="EMBL/GenBank/DDBJ databases">
        <authorList>
            <person name="Hornung B."/>
        </authorList>
    </citation>
    <scope>NUCLEOTIDE SEQUENCE</scope>
    <source>
        <strain evidence="6">G5G6</strain>
    </source>
</reference>
<evidence type="ECO:0000259" key="4">
    <source>
        <dbReference type="PROSITE" id="PS50042"/>
    </source>
</evidence>
<proteinExistence type="predicted"/>
<dbReference type="Proteomes" id="UP000742786">
    <property type="component" value="Unassembled WGS sequence"/>
</dbReference>
<dbReference type="SMART" id="SM00100">
    <property type="entry name" value="cNMP"/>
    <property type="match status" value="1"/>
</dbReference>
<keyword evidence="3" id="KW-0804">Transcription</keyword>
<evidence type="ECO:0000256" key="3">
    <source>
        <dbReference type="ARBA" id="ARBA00023163"/>
    </source>
</evidence>
<dbReference type="RefSeq" id="WP_220635113.1">
    <property type="nucleotide sequence ID" value="NZ_CAJQUM010000001.1"/>
</dbReference>
<organism evidence="6 7">
    <name type="scientific">Georgfuchsia toluolica</name>
    <dbReference type="NCBI Taxonomy" id="424218"/>
    <lineage>
        <taxon>Bacteria</taxon>
        <taxon>Pseudomonadati</taxon>
        <taxon>Pseudomonadota</taxon>
        <taxon>Betaproteobacteria</taxon>
        <taxon>Nitrosomonadales</taxon>
        <taxon>Sterolibacteriaceae</taxon>
        <taxon>Georgfuchsia</taxon>
    </lineage>
</organism>
<evidence type="ECO:0000256" key="2">
    <source>
        <dbReference type="ARBA" id="ARBA00023125"/>
    </source>
</evidence>
<dbReference type="GO" id="GO:0003677">
    <property type="term" value="F:DNA binding"/>
    <property type="evidence" value="ECO:0007669"/>
    <property type="project" value="UniProtKB-KW"/>
</dbReference>
<dbReference type="GO" id="GO:0003700">
    <property type="term" value="F:DNA-binding transcription factor activity"/>
    <property type="evidence" value="ECO:0007669"/>
    <property type="project" value="TreeGrafter"/>
</dbReference>
<dbReference type="InterPro" id="IPR050397">
    <property type="entry name" value="Env_Response_Regulators"/>
</dbReference>
<sequence>MNQPANADNTHKILSHLPLFQALKAVQLQRIADGTSELRLEKGDTLFHKGDPSDGFYVVIFGQIKLTIGSAQGNEKVVEIIGQRQSFGEAMMFLDRSYPVTAVALSDSLLLHVKRSDVEYLLSSDPSFARGMLAGLSLRLHSLIKDVESYTMRSSTQRVLGYLLQHCAEDEALTADIALPASKQVVASRLNLTPETFSRILNDLTRAGLIEVQGRTVCIPDLRRLREFEI</sequence>
<dbReference type="SUPFAM" id="SSF51206">
    <property type="entry name" value="cAMP-binding domain-like"/>
    <property type="match status" value="1"/>
</dbReference>
<dbReference type="PANTHER" id="PTHR24567">
    <property type="entry name" value="CRP FAMILY TRANSCRIPTIONAL REGULATORY PROTEIN"/>
    <property type="match status" value="1"/>
</dbReference>
<comment type="caution">
    <text evidence="6">The sequence shown here is derived from an EMBL/GenBank/DDBJ whole genome shotgun (WGS) entry which is preliminary data.</text>
</comment>
<name>A0A916J642_9PROT</name>
<evidence type="ECO:0000259" key="5">
    <source>
        <dbReference type="PROSITE" id="PS51063"/>
    </source>
</evidence>
<accession>A0A916J642</accession>
<dbReference type="InterPro" id="IPR036390">
    <property type="entry name" value="WH_DNA-bd_sf"/>
</dbReference>